<organism evidence="1 2">
    <name type="scientific">Candidatus Uhrbacteria bacterium GW2011_GWC1_41_20</name>
    <dbReference type="NCBI Taxonomy" id="1618983"/>
    <lineage>
        <taxon>Bacteria</taxon>
        <taxon>Candidatus Uhriibacteriota</taxon>
    </lineage>
</organism>
<dbReference type="EMBL" id="LCAW01000018">
    <property type="protein sequence ID" value="KKR98414.1"/>
    <property type="molecule type" value="Genomic_DNA"/>
</dbReference>
<dbReference type="Proteomes" id="UP000033930">
    <property type="component" value="Unassembled WGS sequence"/>
</dbReference>
<comment type="caution">
    <text evidence="1">The sequence shown here is derived from an EMBL/GenBank/DDBJ whole genome shotgun (WGS) entry which is preliminary data.</text>
</comment>
<evidence type="ECO:0000313" key="1">
    <source>
        <dbReference type="EMBL" id="KKR98414.1"/>
    </source>
</evidence>
<name>A0A0G0VBW6_9BACT</name>
<evidence type="ECO:0000313" key="2">
    <source>
        <dbReference type="Proteomes" id="UP000033930"/>
    </source>
</evidence>
<sequence length="276" mass="31600">MQNDHIVLICPRNDEESLLIIKIAKAIGLKVVISNQGHGAKLELEQDLINRIKDEDQNVRNVVIVEIPGVIIEEKLRDAGIAVNIIDHHQYNELNRLNDKSSLEQFLELYEIDDQDLKDAGFDPMLVRAVAAVDRGFLWELQKIGLSEEDQDKALRYIKELIYELGHKERKEEEAQARKVWGDRREEGGFLIIESDNDEIDIRDAVSYLIFEEYKKPTPTIIRQGNHKLYVQETDQAQLLIEKYGGFLFGSGRCWGIVAPRDGKLPGVEEVLGIIM</sequence>
<accession>A0A0G0VBW6</accession>
<reference evidence="1 2" key="1">
    <citation type="journal article" date="2015" name="Nature">
        <title>rRNA introns, odd ribosomes, and small enigmatic genomes across a large radiation of phyla.</title>
        <authorList>
            <person name="Brown C.T."/>
            <person name="Hug L.A."/>
            <person name="Thomas B.C."/>
            <person name="Sharon I."/>
            <person name="Castelle C.J."/>
            <person name="Singh A."/>
            <person name="Wilkins M.J."/>
            <person name="Williams K.H."/>
            <person name="Banfield J.F."/>
        </authorList>
    </citation>
    <scope>NUCLEOTIDE SEQUENCE [LARGE SCALE GENOMIC DNA]</scope>
</reference>
<dbReference type="AlphaFoldDB" id="A0A0G0VBW6"/>
<evidence type="ECO:0008006" key="3">
    <source>
        <dbReference type="Google" id="ProtNLM"/>
    </source>
</evidence>
<gene>
    <name evidence="1" type="ORF">UU50_C0018G0019</name>
</gene>
<proteinExistence type="predicted"/>
<protein>
    <recommendedName>
        <fullName evidence="3">DHHA1 domain-containing protein</fullName>
    </recommendedName>
</protein>